<protein>
    <submittedName>
        <fullName evidence="5">WD40 repeat-like protein</fullName>
    </submittedName>
</protein>
<dbReference type="InterPro" id="IPR036322">
    <property type="entry name" value="WD40_repeat_dom_sf"/>
</dbReference>
<dbReference type="PANTHER" id="PTHR15574:SF40">
    <property type="entry name" value="WD AND TETRATRICOPEPTIDE REPEATS PROTEIN 1"/>
    <property type="match status" value="1"/>
</dbReference>
<feature type="compositionally biased region" description="Polar residues" evidence="4">
    <location>
        <begin position="287"/>
        <end position="303"/>
    </location>
</feature>
<evidence type="ECO:0000313" key="6">
    <source>
        <dbReference type="Proteomes" id="UP000294933"/>
    </source>
</evidence>
<evidence type="ECO:0000256" key="2">
    <source>
        <dbReference type="ARBA" id="ARBA00022737"/>
    </source>
</evidence>
<keyword evidence="2" id="KW-0677">Repeat</keyword>
<dbReference type="GO" id="GO:0045717">
    <property type="term" value="P:negative regulation of fatty acid biosynthetic process"/>
    <property type="evidence" value="ECO:0007669"/>
    <property type="project" value="TreeGrafter"/>
</dbReference>
<dbReference type="GO" id="GO:0005737">
    <property type="term" value="C:cytoplasm"/>
    <property type="evidence" value="ECO:0007669"/>
    <property type="project" value="TreeGrafter"/>
</dbReference>
<dbReference type="AlphaFoldDB" id="A0A4R5XF22"/>
<evidence type="ECO:0000313" key="5">
    <source>
        <dbReference type="EMBL" id="TDL29744.1"/>
    </source>
</evidence>
<dbReference type="Pfam" id="PF00400">
    <property type="entry name" value="WD40"/>
    <property type="match status" value="1"/>
</dbReference>
<dbReference type="InterPro" id="IPR045151">
    <property type="entry name" value="DCAF8"/>
</dbReference>
<dbReference type="SMART" id="SM00320">
    <property type="entry name" value="WD40"/>
    <property type="match status" value="4"/>
</dbReference>
<feature type="repeat" description="WD" evidence="3">
    <location>
        <begin position="77"/>
        <end position="112"/>
    </location>
</feature>
<dbReference type="InterPro" id="IPR015943">
    <property type="entry name" value="WD40/YVTN_repeat-like_dom_sf"/>
</dbReference>
<dbReference type="PROSITE" id="PS50082">
    <property type="entry name" value="WD_REPEATS_2"/>
    <property type="match status" value="1"/>
</dbReference>
<accession>A0A4R5XF22</accession>
<dbReference type="VEuPathDB" id="FungiDB:BD410DRAFT_811291"/>
<dbReference type="InterPro" id="IPR001680">
    <property type="entry name" value="WD40_rpt"/>
</dbReference>
<reference evidence="5 6" key="1">
    <citation type="submission" date="2018-06" db="EMBL/GenBank/DDBJ databases">
        <title>A transcriptomic atlas of mushroom development highlights an independent origin of complex multicellularity.</title>
        <authorList>
            <consortium name="DOE Joint Genome Institute"/>
            <person name="Krizsan K."/>
            <person name="Almasi E."/>
            <person name="Merenyi Z."/>
            <person name="Sahu N."/>
            <person name="Viragh M."/>
            <person name="Koszo T."/>
            <person name="Mondo S."/>
            <person name="Kiss B."/>
            <person name="Balint B."/>
            <person name="Kues U."/>
            <person name="Barry K."/>
            <person name="Hegedus J.C."/>
            <person name="Henrissat B."/>
            <person name="Johnson J."/>
            <person name="Lipzen A."/>
            <person name="Ohm R."/>
            <person name="Nagy I."/>
            <person name="Pangilinan J."/>
            <person name="Yan J."/>
            <person name="Xiong Y."/>
            <person name="Grigoriev I.V."/>
            <person name="Hibbett D.S."/>
            <person name="Nagy L.G."/>
        </authorList>
    </citation>
    <scope>NUCLEOTIDE SEQUENCE [LARGE SCALE GENOMIC DNA]</scope>
    <source>
        <strain evidence="5 6">SZMC22713</strain>
    </source>
</reference>
<evidence type="ECO:0000256" key="1">
    <source>
        <dbReference type="ARBA" id="ARBA00022574"/>
    </source>
</evidence>
<feature type="region of interest" description="Disordered" evidence="4">
    <location>
        <begin position="287"/>
        <end position="326"/>
    </location>
</feature>
<gene>
    <name evidence="5" type="ORF">BD410DRAFT_811291</name>
</gene>
<sequence>MHASKSDQYLPTSASRLAYQKNALRNAYQHTLDRVNVLGNETRTYGHTGISCSVRLWRLHHDDSETPYPYKCDTVLHTGHRSNIFNAKLLPSSSRIATVARDRQVRVLDIESTIANSRSPVREMEYTSSQTCIKVFRCHTGPTKRIVTEESPDSFLTVSEDGTVRQHDLRVEHQCGNGTCPRPLVDLPHELSTLSLSPLTPHQFVVGGESPHGYLFDRRQIGRVLKEEWGVVCDRDDIVPCVRRFGRQKRATGELRGTEHVTGVKMARNYSGDAVCLYSTLDDPVSSERQSSLIAPNSKSRTPPSLPMDASDTPGAVSATDSNEGDSVAELDAEMEDFLSRNKDAEVESDGGEDEELEQHFKTPIVLPRVRYTGACNVRTVKNVNFLGPDDEYVAAGSDDGNFFIWEKVTGNLHGIYEGDSSVVNVIEGHPRIPLVCVSGIDTTVKLFAPTSGKSLFSRVDNVEKIISTNRDSSSRSMRSSIGFATLFLQYRLALSQAQGENVDTEDLNSQCTHQ</sequence>
<dbReference type="OrthoDB" id="2414538at2759"/>
<evidence type="ECO:0000256" key="4">
    <source>
        <dbReference type="SAM" id="MobiDB-lite"/>
    </source>
</evidence>
<keyword evidence="6" id="KW-1185">Reference proteome</keyword>
<dbReference type="SUPFAM" id="SSF50978">
    <property type="entry name" value="WD40 repeat-like"/>
    <property type="match status" value="1"/>
</dbReference>
<dbReference type="STRING" id="50990.A0A4R5XF22"/>
<dbReference type="Proteomes" id="UP000294933">
    <property type="component" value="Unassembled WGS sequence"/>
</dbReference>
<dbReference type="EMBL" id="ML170156">
    <property type="protein sequence ID" value="TDL29744.1"/>
    <property type="molecule type" value="Genomic_DNA"/>
</dbReference>
<dbReference type="Gene3D" id="2.130.10.10">
    <property type="entry name" value="YVTN repeat-like/Quinoprotein amine dehydrogenase"/>
    <property type="match status" value="2"/>
</dbReference>
<evidence type="ECO:0000256" key="3">
    <source>
        <dbReference type="PROSITE-ProRule" id="PRU00221"/>
    </source>
</evidence>
<organism evidence="5 6">
    <name type="scientific">Rickenella mellea</name>
    <dbReference type="NCBI Taxonomy" id="50990"/>
    <lineage>
        <taxon>Eukaryota</taxon>
        <taxon>Fungi</taxon>
        <taxon>Dikarya</taxon>
        <taxon>Basidiomycota</taxon>
        <taxon>Agaricomycotina</taxon>
        <taxon>Agaricomycetes</taxon>
        <taxon>Hymenochaetales</taxon>
        <taxon>Rickenellaceae</taxon>
        <taxon>Rickenella</taxon>
    </lineage>
</organism>
<name>A0A4R5XF22_9AGAM</name>
<dbReference type="PANTHER" id="PTHR15574">
    <property type="entry name" value="WD REPEAT DOMAIN-CONTAINING FAMILY"/>
    <property type="match status" value="1"/>
</dbReference>
<keyword evidence="1 3" id="KW-0853">WD repeat</keyword>
<proteinExistence type="predicted"/>
<dbReference type="GO" id="GO:0080008">
    <property type="term" value="C:Cul4-RING E3 ubiquitin ligase complex"/>
    <property type="evidence" value="ECO:0007669"/>
    <property type="project" value="TreeGrafter"/>
</dbReference>